<dbReference type="EC" id="2.1.1.45" evidence="2"/>
<evidence type="ECO:0000256" key="1">
    <source>
        <dbReference type="ARBA" id="ARBA00009972"/>
    </source>
</evidence>
<dbReference type="RefSeq" id="YP_009145696.1">
    <property type="nucleotide sequence ID" value="NC_027293.1"/>
</dbReference>
<evidence type="ECO:0000256" key="4">
    <source>
        <dbReference type="ARBA" id="ARBA00022679"/>
    </source>
</evidence>
<evidence type="ECO:0000256" key="2">
    <source>
        <dbReference type="ARBA" id="ARBA00011947"/>
    </source>
</evidence>
<dbReference type="PANTHER" id="PTHR11548:SF9">
    <property type="entry name" value="THYMIDYLATE SYNTHASE"/>
    <property type="match status" value="1"/>
</dbReference>
<dbReference type="Pfam" id="PF00303">
    <property type="entry name" value="Thymidylat_synt"/>
    <property type="match status" value="1"/>
</dbReference>
<name>A0A0A0RNV7_9CAUD</name>
<dbReference type="GeneID" id="24573992"/>
<dbReference type="Proteomes" id="UP000030203">
    <property type="component" value="Segment"/>
</dbReference>
<dbReference type="InterPro" id="IPR036926">
    <property type="entry name" value="Thymidate_synth/dCMP_Mease_sf"/>
</dbReference>
<dbReference type="KEGG" id="vg:24573992"/>
<organism evidence="6 7">
    <name type="scientific">Citrobacter phage Moogle</name>
    <dbReference type="NCBI Taxonomy" id="1540094"/>
    <lineage>
        <taxon>Viruses</taxon>
        <taxon>Duplodnaviria</taxon>
        <taxon>Heunggongvirae</taxon>
        <taxon>Uroviricota</taxon>
        <taxon>Caudoviricetes</taxon>
        <taxon>Andersonviridae</taxon>
        <taxon>Ounavirinae</taxon>
        <taxon>Mooglevirus</taxon>
        <taxon>Mooglevirus moogle</taxon>
    </lineage>
</organism>
<dbReference type="PRINTS" id="PR00108">
    <property type="entry name" value="THYMDSNTHASE"/>
</dbReference>
<evidence type="ECO:0000259" key="5">
    <source>
        <dbReference type="Pfam" id="PF00303"/>
    </source>
</evidence>
<dbReference type="GO" id="GO:0032259">
    <property type="term" value="P:methylation"/>
    <property type="evidence" value="ECO:0007669"/>
    <property type="project" value="UniProtKB-KW"/>
</dbReference>
<dbReference type="PANTHER" id="PTHR11548">
    <property type="entry name" value="THYMIDYLATE SYNTHASE 1"/>
    <property type="match status" value="1"/>
</dbReference>
<dbReference type="GO" id="GO:0004799">
    <property type="term" value="F:thymidylate synthase activity"/>
    <property type="evidence" value="ECO:0007669"/>
    <property type="project" value="UniProtKB-EC"/>
</dbReference>
<keyword evidence="7" id="KW-1185">Reference proteome</keyword>
<dbReference type="InterPro" id="IPR045097">
    <property type="entry name" value="Thymidate_synth/dCMP_Mease"/>
</dbReference>
<protein>
    <recommendedName>
        <fullName evidence="2">thymidylate synthase</fullName>
        <ecNumber evidence="2">2.1.1.45</ecNumber>
    </recommendedName>
</protein>
<keyword evidence="4" id="KW-0808">Transferase</keyword>
<feature type="domain" description="Thymidylate synthase/dCMP hydroxymethylase" evidence="5">
    <location>
        <begin position="7"/>
        <end position="297"/>
    </location>
</feature>
<proteinExistence type="inferred from homology"/>
<reference evidence="6 7" key="1">
    <citation type="journal article" date="2015" name="Genome Announc.">
        <title>Complete Genome Sequence of Citrobacter freundii Myophage Moogle.</title>
        <authorList>
            <person name="Nguyen Q.T."/>
            <person name="Luna A.J."/>
            <person name="Hernandez A.C."/>
            <person name="Kuty Everett G.F."/>
        </authorList>
    </citation>
    <scope>NUCLEOTIDE SEQUENCE [LARGE SCALE GENOMIC DNA]</scope>
</reference>
<dbReference type="Gene3D" id="3.30.572.10">
    <property type="entry name" value="Thymidylate synthase/dCMP hydroxymethylase domain"/>
    <property type="match status" value="1"/>
</dbReference>
<dbReference type="NCBIfam" id="TIGR03284">
    <property type="entry name" value="thym_sym"/>
    <property type="match status" value="1"/>
</dbReference>
<dbReference type="InterPro" id="IPR000398">
    <property type="entry name" value="Thymidylate_synthase"/>
</dbReference>
<evidence type="ECO:0000256" key="3">
    <source>
        <dbReference type="ARBA" id="ARBA00022603"/>
    </source>
</evidence>
<comment type="similarity">
    <text evidence="1">Belongs to the thymidylate synthase family.</text>
</comment>
<dbReference type="GO" id="GO:0006231">
    <property type="term" value="P:dTMP biosynthetic process"/>
    <property type="evidence" value="ECO:0007669"/>
    <property type="project" value="InterPro"/>
</dbReference>
<gene>
    <name evidence="6" type="ORF">CPT_Moogle53</name>
</gene>
<evidence type="ECO:0000313" key="7">
    <source>
        <dbReference type="Proteomes" id="UP000030203"/>
    </source>
</evidence>
<dbReference type="OrthoDB" id="13491at10239"/>
<sequence>MSQADVSYKAILNHVLAVGELRKTRTGSVISTFAPPEFRFDMRSGFPLITSKQTFMRQVLGEALWFMNGENKLSDLRYRTWGENDGERWTIWTDDFERWLKTTYATESDWLEDSGGRIYGVQWRAYEGHGGVVVDQLSNLVEKMKKSPTDRYMLVNAWNAADISSNSMALAPCHVLFQIYISNTNEVDLKWYQRSCDTFLGLPFNIASYAFILEVLCKLTGYTPRYLIGTYGDTQIYQNHMSQVFQLLGNEEFPAPKFEIHQDLKSLEDLKHMTANDFIGGLKDYKHAGKIEAPLSVGK</sequence>
<accession>A0A0A0RNV7</accession>
<dbReference type="SUPFAM" id="SSF55831">
    <property type="entry name" value="Thymidylate synthase/dCMP hydroxymethylase"/>
    <property type="match status" value="1"/>
</dbReference>
<evidence type="ECO:0000313" key="6">
    <source>
        <dbReference type="EMBL" id="AIW03790.1"/>
    </source>
</evidence>
<dbReference type="InterPro" id="IPR023451">
    <property type="entry name" value="Thymidate_synth/dCMP_Mease_dom"/>
</dbReference>
<dbReference type="CDD" id="cd00351">
    <property type="entry name" value="TS_Pyrimidine_HMase"/>
    <property type="match status" value="1"/>
</dbReference>
<dbReference type="EMBL" id="KM236239">
    <property type="protein sequence ID" value="AIW03790.1"/>
    <property type="molecule type" value="Genomic_DNA"/>
</dbReference>
<keyword evidence="3" id="KW-0489">Methyltransferase</keyword>